<dbReference type="InterPro" id="IPR051940">
    <property type="entry name" value="Chitin_bind-dev_reg"/>
</dbReference>
<evidence type="ECO:0000313" key="8">
    <source>
        <dbReference type="EMBL" id="KYN04202.1"/>
    </source>
</evidence>
<dbReference type="InterPro" id="IPR002557">
    <property type="entry name" value="Chitin-bd_dom"/>
</dbReference>
<feature type="domain" description="Chitin-binding type-2" evidence="7">
    <location>
        <begin position="34"/>
        <end position="104"/>
    </location>
</feature>
<dbReference type="SUPFAM" id="SSF57625">
    <property type="entry name" value="Invertebrate chitin-binding proteins"/>
    <property type="match status" value="2"/>
</dbReference>
<feature type="signal peptide" evidence="6">
    <location>
        <begin position="1"/>
        <end position="19"/>
    </location>
</feature>
<protein>
    <recommendedName>
        <fullName evidence="7">Chitin-binding type-2 domain-containing protein</fullName>
    </recommendedName>
</protein>
<organism evidence="8 9">
    <name type="scientific">Cyphomyrmex costatus</name>
    <dbReference type="NCBI Taxonomy" id="456900"/>
    <lineage>
        <taxon>Eukaryota</taxon>
        <taxon>Metazoa</taxon>
        <taxon>Ecdysozoa</taxon>
        <taxon>Arthropoda</taxon>
        <taxon>Hexapoda</taxon>
        <taxon>Insecta</taxon>
        <taxon>Pterygota</taxon>
        <taxon>Neoptera</taxon>
        <taxon>Endopterygota</taxon>
        <taxon>Hymenoptera</taxon>
        <taxon>Apocrita</taxon>
        <taxon>Aculeata</taxon>
        <taxon>Formicoidea</taxon>
        <taxon>Formicidae</taxon>
        <taxon>Myrmicinae</taxon>
        <taxon>Cyphomyrmex</taxon>
    </lineage>
</organism>
<dbReference type="InterPro" id="IPR036508">
    <property type="entry name" value="Chitin-bd_dom_sf"/>
</dbReference>
<keyword evidence="1" id="KW-0147">Chitin-binding</keyword>
<gene>
    <name evidence="8" type="ORF">ALC62_04967</name>
</gene>
<evidence type="ECO:0000256" key="3">
    <source>
        <dbReference type="ARBA" id="ARBA00022737"/>
    </source>
</evidence>
<dbReference type="STRING" id="456900.A0A195CUK1"/>
<evidence type="ECO:0000256" key="4">
    <source>
        <dbReference type="ARBA" id="ARBA00023157"/>
    </source>
</evidence>
<keyword evidence="5" id="KW-0325">Glycoprotein</keyword>
<dbReference type="GO" id="GO:0008061">
    <property type="term" value="F:chitin binding"/>
    <property type="evidence" value="ECO:0007669"/>
    <property type="project" value="UniProtKB-KW"/>
</dbReference>
<dbReference type="GO" id="GO:0005576">
    <property type="term" value="C:extracellular region"/>
    <property type="evidence" value="ECO:0007669"/>
    <property type="project" value="InterPro"/>
</dbReference>
<dbReference type="PROSITE" id="PS50940">
    <property type="entry name" value="CHIT_BIND_II"/>
    <property type="match status" value="1"/>
</dbReference>
<evidence type="ECO:0000256" key="2">
    <source>
        <dbReference type="ARBA" id="ARBA00022729"/>
    </source>
</evidence>
<evidence type="ECO:0000256" key="5">
    <source>
        <dbReference type="ARBA" id="ARBA00023180"/>
    </source>
</evidence>
<dbReference type="Gene3D" id="2.170.140.10">
    <property type="entry name" value="Chitin binding domain"/>
    <property type="match status" value="1"/>
</dbReference>
<dbReference type="PANTHER" id="PTHR23301">
    <property type="entry name" value="CHITIN BINDING PERITROPHIN-A"/>
    <property type="match status" value="1"/>
</dbReference>
<dbReference type="Pfam" id="PF01607">
    <property type="entry name" value="CBM_14"/>
    <property type="match status" value="1"/>
</dbReference>
<dbReference type="SMART" id="SM00494">
    <property type="entry name" value="ChtBD2"/>
    <property type="match status" value="3"/>
</dbReference>
<dbReference type="Proteomes" id="UP000078542">
    <property type="component" value="Unassembled WGS sequence"/>
</dbReference>
<dbReference type="AlphaFoldDB" id="A0A195CUK1"/>
<evidence type="ECO:0000256" key="1">
    <source>
        <dbReference type="ARBA" id="ARBA00022669"/>
    </source>
</evidence>
<evidence type="ECO:0000256" key="6">
    <source>
        <dbReference type="SAM" id="SignalP"/>
    </source>
</evidence>
<proteinExistence type="predicted"/>
<reference evidence="8 9" key="1">
    <citation type="submission" date="2016-03" db="EMBL/GenBank/DDBJ databases">
        <title>Cyphomyrmex costatus WGS genome.</title>
        <authorList>
            <person name="Nygaard S."/>
            <person name="Hu H."/>
            <person name="Boomsma J."/>
            <person name="Zhang G."/>
        </authorList>
    </citation>
    <scope>NUCLEOTIDE SEQUENCE [LARGE SCALE GENOMIC DNA]</scope>
    <source>
        <strain evidence="8">MS0001</strain>
        <tissue evidence="8">Whole body</tissue>
    </source>
</reference>
<sequence>GIYVAIAFLAASAVSVVNSDQDFLEEDFYEDGIPIKCPLPQPNFRNTTTNIPHENDCTLFYKCNLGRAIKQQCPLMIEGDPQTRLHYNRRLQVCDWPWQAGCSSCAIQYPNGTFPPPEKMNNPKNDCQYIECRNGVESEPINCQPGTCFSRTCQKCVGDRTGGKCSDEVINPGCQPLGDTKFHDCSCTLYHACRNINGQNLWIWEECTGGLHYSPIQKICQTPDIAGCPHLK</sequence>
<dbReference type="PANTHER" id="PTHR23301:SF0">
    <property type="entry name" value="CHITIN-BINDING TYPE-2 DOMAIN-CONTAINING PROTEIN-RELATED"/>
    <property type="match status" value="1"/>
</dbReference>
<keyword evidence="3" id="KW-0677">Repeat</keyword>
<feature type="non-terminal residue" evidence="8">
    <location>
        <position position="1"/>
    </location>
</feature>
<keyword evidence="9" id="KW-1185">Reference proteome</keyword>
<evidence type="ECO:0000259" key="7">
    <source>
        <dbReference type="PROSITE" id="PS50940"/>
    </source>
</evidence>
<dbReference type="EMBL" id="KQ977279">
    <property type="protein sequence ID" value="KYN04202.1"/>
    <property type="molecule type" value="Genomic_DNA"/>
</dbReference>
<accession>A0A195CUK1</accession>
<feature type="chain" id="PRO_5008270187" description="Chitin-binding type-2 domain-containing protein" evidence="6">
    <location>
        <begin position="20"/>
        <end position="232"/>
    </location>
</feature>
<evidence type="ECO:0000313" key="9">
    <source>
        <dbReference type="Proteomes" id="UP000078542"/>
    </source>
</evidence>
<keyword evidence="2 6" id="KW-0732">Signal</keyword>
<name>A0A195CUK1_9HYME</name>
<keyword evidence="4" id="KW-1015">Disulfide bond</keyword>